<reference evidence="1 3" key="2">
    <citation type="submission" date="2018-07" db="EMBL/GenBank/DDBJ databases">
        <title>Complete genome of the Arcobacter bivalviorum type strain LMG 26154.</title>
        <authorList>
            <person name="Miller W.G."/>
            <person name="Yee E."/>
            <person name="Bono J.L."/>
        </authorList>
    </citation>
    <scope>NUCLEOTIDE SEQUENCE [LARGE SCALE GENOMIC DNA]</scope>
    <source>
        <strain evidence="1 3">LMG 26154</strain>
    </source>
</reference>
<reference evidence="2 4" key="1">
    <citation type="submission" date="2017-10" db="EMBL/GenBank/DDBJ databases">
        <title>Genomics of the genus Arcobacter.</title>
        <authorList>
            <person name="Perez-Cataluna A."/>
            <person name="Figueras M.J."/>
        </authorList>
    </citation>
    <scope>NUCLEOTIDE SEQUENCE [LARGE SCALE GENOMIC DNA]</scope>
    <source>
        <strain evidence="2 4">CECT 7835</strain>
    </source>
</reference>
<proteinExistence type="predicted"/>
<dbReference type="RefSeq" id="WP_114838288.1">
    <property type="nucleotide sequence ID" value="NZ_CP031217.1"/>
</dbReference>
<gene>
    <name evidence="1" type="ORF">ABIV_0389</name>
    <name evidence="2" type="ORF">CRV05_10775</name>
</gene>
<protein>
    <recommendedName>
        <fullName evidence="5">Ribbon-helix-helix protein CopG domain-containing protein</fullName>
    </recommendedName>
</protein>
<keyword evidence="4" id="KW-1185">Reference proteome</keyword>
<evidence type="ECO:0000313" key="2">
    <source>
        <dbReference type="EMBL" id="RXK09403.1"/>
    </source>
</evidence>
<evidence type="ECO:0008006" key="5">
    <source>
        <dbReference type="Google" id="ProtNLM"/>
    </source>
</evidence>
<accession>A0AAX2A7T3</accession>
<evidence type="ECO:0000313" key="4">
    <source>
        <dbReference type="Proteomes" id="UP000289193"/>
    </source>
</evidence>
<dbReference type="Proteomes" id="UP000289193">
    <property type="component" value="Unassembled WGS sequence"/>
</dbReference>
<dbReference type="EMBL" id="CP031217">
    <property type="protein sequence ID" value="AXH11410.1"/>
    <property type="molecule type" value="Genomic_DNA"/>
</dbReference>
<dbReference type="AlphaFoldDB" id="A0AAX2A7T3"/>
<dbReference type="EMBL" id="PDKM01000006">
    <property type="protein sequence ID" value="RXK09403.1"/>
    <property type="molecule type" value="Genomic_DNA"/>
</dbReference>
<organism evidence="2 4">
    <name type="scientific">Halarcobacter bivalviorum</name>
    <dbReference type="NCBI Taxonomy" id="663364"/>
    <lineage>
        <taxon>Bacteria</taxon>
        <taxon>Pseudomonadati</taxon>
        <taxon>Campylobacterota</taxon>
        <taxon>Epsilonproteobacteria</taxon>
        <taxon>Campylobacterales</taxon>
        <taxon>Arcobacteraceae</taxon>
        <taxon>Halarcobacter</taxon>
    </lineage>
</organism>
<dbReference type="KEGG" id="hbv:ABIV_0389"/>
<name>A0AAX2A7T3_9BACT</name>
<dbReference type="Proteomes" id="UP000253850">
    <property type="component" value="Chromosome"/>
</dbReference>
<sequence>MEDLSTQNIDKISYNIASLSKDMYEIKKTILSKEKEKEKISKKDKKRRESLKKAQAKFKNVSTNLSAEDYEKFEKRSIELGMSKSAYLKKLIMDDLS</sequence>
<evidence type="ECO:0000313" key="1">
    <source>
        <dbReference type="EMBL" id="AXH11410.1"/>
    </source>
</evidence>
<evidence type="ECO:0000313" key="3">
    <source>
        <dbReference type="Proteomes" id="UP000253850"/>
    </source>
</evidence>